<keyword evidence="3" id="KW-1185">Reference proteome</keyword>
<name>A0A9P1BVT1_9DINO</name>
<comment type="caution">
    <text evidence="1">The sequence shown here is derived from an EMBL/GenBank/DDBJ whole genome shotgun (WGS) entry which is preliminary data.</text>
</comment>
<accession>A0A9P1BVT1</accession>
<dbReference type="SUPFAM" id="SSF50249">
    <property type="entry name" value="Nucleic acid-binding proteins"/>
    <property type="match status" value="1"/>
</dbReference>
<dbReference type="EMBL" id="CAMXCT020000570">
    <property type="protein sequence ID" value="CAL1133987.1"/>
    <property type="molecule type" value="Genomic_DNA"/>
</dbReference>
<dbReference type="InterPro" id="IPR012340">
    <property type="entry name" value="NA-bd_OB-fold"/>
</dbReference>
<evidence type="ECO:0000313" key="1">
    <source>
        <dbReference type="EMBL" id="CAI3980612.1"/>
    </source>
</evidence>
<evidence type="ECO:0000313" key="3">
    <source>
        <dbReference type="Proteomes" id="UP001152797"/>
    </source>
</evidence>
<organism evidence="1">
    <name type="scientific">Cladocopium goreaui</name>
    <dbReference type="NCBI Taxonomy" id="2562237"/>
    <lineage>
        <taxon>Eukaryota</taxon>
        <taxon>Sar</taxon>
        <taxon>Alveolata</taxon>
        <taxon>Dinophyceae</taxon>
        <taxon>Suessiales</taxon>
        <taxon>Symbiodiniaceae</taxon>
        <taxon>Cladocopium</taxon>
    </lineage>
</organism>
<dbReference type="EMBL" id="CAMXCT030000570">
    <property type="protein sequence ID" value="CAL4767924.1"/>
    <property type="molecule type" value="Genomic_DNA"/>
</dbReference>
<sequence length="114" mass="12902">MIDYQEIRLQDIAGLHCSHAIVVLTGELVSSAVPGDLVVVGGMLRARWPSWARDSSKRLTMQLVLDARDLRPLHEAPPRSLLHLPPAEDCWRQRRQMVMSVAPHLHGLEADRQR</sequence>
<reference evidence="1" key="1">
    <citation type="submission" date="2022-10" db="EMBL/GenBank/DDBJ databases">
        <authorList>
            <person name="Chen Y."/>
            <person name="Dougan E. K."/>
            <person name="Chan C."/>
            <person name="Rhodes N."/>
            <person name="Thang M."/>
        </authorList>
    </citation>
    <scope>NUCLEOTIDE SEQUENCE</scope>
</reference>
<evidence type="ECO:0000313" key="2">
    <source>
        <dbReference type="EMBL" id="CAL4767924.1"/>
    </source>
</evidence>
<protein>
    <submittedName>
        <fullName evidence="1">Uncharacterized protein</fullName>
    </submittedName>
</protein>
<dbReference type="AlphaFoldDB" id="A0A9P1BVT1"/>
<reference evidence="2 3" key="2">
    <citation type="submission" date="2024-05" db="EMBL/GenBank/DDBJ databases">
        <authorList>
            <person name="Chen Y."/>
            <person name="Shah S."/>
            <person name="Dougan E. K."/>
            <person name="Thang M."/>
            <person name="Chan C."/>
        </authorList>
    </citation>
    <scope>NUCLEOTIDE SEQUENCE [LARGE SCALE GENOMIC DNA]</scope>
</reference>
<dbReference type="Proteomes" id="UP001152797">
    <property type="component" value="Unassembled WGS sequence"/>
</dbReference>
<proteinExistence type="predicted"/>
<dbReference type="EMBL" id="CAMXCT010000570">
    <property type="protein sequence ID" value="CAI3980612.1"/>
    <property type="molecule type" value="Genomic_DNA"/>
</dbReference>
<gene>
    <name evidence="1" type="ORF">C1SCF055_LOCUS8475</name>
</gene>
<dbReference type="Gene3D" id="2.40.50.140">
    <property type="entry name" value="Nucleic acid-binding proteins"/>
    <property type="match status" value="1"/>
</dbReference>